<keyword evidence="3" id="KW-1185">Reference proteome</keyword>
<feature type="compositionally biased region" description="Basic and acidic residues" evidence="1">
    <location>
        <begin position="133"/>
        <end position="142"/>
    </location>
</feature>
<proteinExistence type="predicted"/>
<organism evidence="2 3">
    <name type="scientific">Thermodesulforhabdus norvegica</name>
    <dbReference type="NCBI Taxonomy" id="39841"/>
    <lineage>
        <taxon>Bacteria</taxon>
        <taxon>Pseudomonadati</taxon>
        <taxon>Thermodesulfobacteriota</taxon>
        <taxon>Syntrophobacteria</taxon>
        <taxon>Syntrophobacterales</taxon>
        <taxon>Thermodesulforhabdaceae</taxon>
        <taxon>Thermodesulforhabdus</taxon>
    </lineage>
</organism>
<dbReference type="RefSeq" id="WP_093392680.1">
    <property type="nucleotide sequence ID" value="NZ_FOUU01000001.1"/>
</dbReference>
<reference evidence="2 3" key="1">
    <citation type="submission" date="2016-10" db="EMBL/GenBank/DDBJ databases">
        <authorList>
            <person name="de Groot N.N."/>
        </authorList>
    </citation>
    <scope>NUCLEOTIDE SEQUENCE [LARGE SCALE GENOMIC DNA]</scope>
    <source>
        <strain evidence="2 3">DSM 9990</strain>
    </source>
</reference>
<dbReference type="STRING" id="39841.SAMN05660836_00145"/>
<feature type="region of interest" description="Disordered" evidence="1">
    <location>
        <begin position="119"/>
        <end position="142"/>
    </location>
</feature>
<dbReference type="EMBL" id="FOUU01000001">
    <property type="protein sequence ID" value="SFM41826.1"/>
    <property type="molecule type" value="Genomic_DNA"/>
</dbReference>
<accession>A0A1I4QQ37</accession>
<dbReference type="Proteomes" id="UP000199611">
    <property type="component" value="Unassembled WGS sequence"/>
</dbReference>
<dbReference type="Gene3D" id="1.20.1170.10">
    <property type="match status" value="1"/>
</dbReference>
<dbReference type="AlphaFoldDB" id="A0A1I4QQ37"/>
<sequence length="142" mass="16630">MADLFEKVKVMGQKAALTAQQYGETALQWKMKLLKKQQQKLRQKLAARKAEKVFSEFGLEIYRLIKEGVTDWQNAPSVKEKLEKMKLAEADIAQFNQIIEEIERAFEEKKREIREKFEARKKKLESSEAAQEQTEKPEEPAE</sequence>
<gene>
    <name evidence="2" type="ORF">SAMN05660836_00145</name>
</gene>
<name>A0A1I4QQ37_9BACT</name>
<evidence type="ECO:0000313" key="3">
    <source>
        <dbReference type="Proteomes" id="UP000199611"/>
    </source>
</evidence>
<evidence type="ECO:0000256" key="1">
    <source>
        <dbReference type="SAM" id="MobiDB-lite"/>
    </source>
</evidence>
<protein>
    <submittedName>
        <fullName evidence="2">Uncharacterized protein</fullName>
    </submittedName>
</protein>
<evidence type="ECO:0000313" key="2">
    <source>
        <dbReference type="EMBL" id="SFM41826.1"/>
    </source>
</evidence>